<evidence type="ECO:0000313" key="1">
    <source>
        <dbReference type="EMBL" id="GAI68564.1"/>
    </source>
</evidence>
<name>X1SLC3_9ZZZZ</name>
<organism evidence="1">
    <name type="scientific">marine sediment metagenome</name>
    <dbReference type="NCBI Taxonomy" id="412755"/>
    <lineage>
        <taxon>unclassified sequences</taxon>
        <taxon>metagenomes</taxon>
        <taxon>ecological metagenomes</taxon>
    </lineage>
</organism>
<proteinExistence type="predicted"/>
<dbReference type="EMBL" id="BARW01002180">
    <property type="protein sequence ID" value="GAI68564.1"/>
    <property type="molecule type" value="Genomic_DNA"/>
</dbReference>
<reference evidence="1" key="1">
    <citation type="journal article" date="2014" name="Front. Microbiol.">
        <title>High frequency of phylogenetically diverse reductive dehalogenase-homologous genes in deep subseafloor sedimentary metagenomes.</title>
        <authorList>
            <person name="Kawai M."/>
            <person name="Futagami T."/>
            <person name="Toyoda A."/>
            <person name="Takaki Y."/>
            <person name="Nishi S."/>
            <person name="Hori S."/>
            <person name="Arai W."/>
            <person name="Tsubouchi T."/>
            <person name="Morono Y."/>
            <person name="Uchiyama I."/>
            <person name="Ito T."/>
            <person name="Fujiyama A."/>
            <person name="Inagaki F."/>
            <person name="Takami H."/>
        </authorList>
    </citation>
    <scope>NUCLEOTIDE SEQUENCE</scope>
    <source>
        <strain evidence="1">Expedition CK06-06</strain>
    </source>
</reference>
<feature type="non-terminal residue" evidence="1">
    <location>
        <position position="335"/>
    </location>
</feature>
<evidence type="ECO:0008006" key="2">
    <source>
        <dbReference type="Google" id="ProtNLM"/>
    </source>
</evidence>
<comment type="caution">
    <text evidence="1">The sequence shown here is derived from an EMBL/GenBank/DDBJ whole genome shotgun (WGS) entry which is preliminary data.</text>
</comment>
<accession>X1SLC3</accession>
<dbReference type="InterPro" id="IPR017853">
    <property type="entry name" value="GH"/>
</dbReference>
<gene>
    <name evidence="1" type="ORF">S12H4_06271</name>
</gene>
<sequence length="335" mass="38383">MKRKFDWSEYIEFDTKKFEIVTSALGVKRIYAMGLMPVRGVEGFRKLDYEFAEKKLDVIEVMNKLDECHFNVFGLVIKDTDGACVWDTDVGWNPTERDILGEFCDAGKDRNIKIMVSFTSMNDAYQGNLHPERVSVHGKNGKKYGIKYRKGDISTHDEGEMRIDLPENVSFKEYKAKVPFLTENIDKKQGKARGAIGTGYIPSTSFMCPNSVHVDYLVDLIKEVVKNYPIKAFTVDYIRYDGSFTDVCACSRCIKKFRAEFGEKAKILKSNDWIEFKTNTIANYAKKVQTTVKNIDKNCLTGWYSQVGPKKLVTLKRHGQDWKKLSSIIDISIPM</sequence>
<dbReference type="SUPFAM" id="SSF51445">
    <property type="entry name" value="(Trans)glycosidases"/>
    <property type="match status" value="1"/>
</dbReference>
<protein>
    <recommendedName>
        <fullName evidence="2">Glycoside hydrolase family 42 N-terminal domain-containing protein</fullName>
    </recommendedName>
</protein>
<dbReference type="AlphaFoldDB" id="X1SLC3"/>
<dbReference type="Gene3D" id="3.20.20.80">
    <property type="entry name" value="Glycosidases"/>
    <property type="match status" value="1"/>
</dbReference>